<dbReference type="EMBL" id="BSXS01009206">
    <property type="protein sequence ID" value="GME94915.1"/>
    <property type="molecule type" value="Genomic_DNA"/>
</dbReference>
<dbReference type="Proteomes" id="UP001165064">
    <property type="component" value="Unassembled WGS sequence"/>
</dbReference>
<sequence>MSSIRPDLKFTDDRDQISFYKKYQQLPPSPQRTLRVVDKTDYYTILDEDAELVADLIYKTQSVLKTAKQQHSNGAHIQYLTLSHAVFANLVKTVVLEMGYKLEIYDKSWSNCKCASPGNLGEVERYLTGDADEVAAGSVIAALKLVSSAADVCADSIGC</sequence>
<evidence type="ECO:0000313" key="1">
    <source>
        <dbReference type="EMBL" id="GME94915.1"/>
    </source>
</evidence>
<protein>
    <submittedName>
        <fullName evidence="1">Unnamed protein product</fullName>
    </submittedName>
</protein>
<proteinExistence type="predicted"/>
<name>A0ACB5TU72_AMBMO</name>
<evidence type="ECO:0000313" key="2">
    <source>
        <dbReference type="Proteomes" id="UP001165064"/>
    </source>
</evidence>
<organism evidence="1 2">
    <name type="scientific">Ambrosiozyma monospora</name>
    <name type="common">Yeast</name>
    <name type="synonym">Endomycopsis monosporus</name>
    <dbReference type="NCBI Taxonomy" id="43982"/>
    <lineage>
        <taxon>Eukaryota</taxon>
        <taxon>Fungi</taxon>
        <taxon>Dikarya</taxon>
        <taxon>Ascomycota</taxon>
        <taxon>Saccharomycotina</taxon>
        <taxon>Pichiomycetes</taxon>
        <taxon>Pichiales</taxon>
        <taxon>Pichiaceae</taxon>
        <taxon>Ambrosiozyma</taxon>
    </lineage>
</organism>
<accession>A0ACB5TU72</accession>
<comment type="caution">
    <text evidence="1">The sequence shown here is derived from an EMBL/GenBank/DDBJ whole genome shotgun (WGS) entry which is preliminary data.</text>
</comment>
<gene>
    <name evidence="1" type="ORF">Amon02_000967600</name>
</gene>
<keyword evidence="2" id="KW-1185">Reference proteome</keyword>
<reference evidence="1" key="1">
    <citation type="submission" date="2023-04" db="EMBL/GenBank/DDBJ databases">
        <title>Ambrosiozyma monospora NBRC 10751.</title>
        <authorList>
            <person name="Ichikawa N."/>
            <person name="Sato H."/>
            <person name="Tonouchi N."/>
        </authorList>
    </citation>
    <scope>NUCLEOTIDE SEQUENCE</scope>
    <source>
        <strain evidence="1">NBRC 10751</strain>
    </source>
</reference>